<dbReference type="EMBL" id="JAVIJP010000060">
    <property type="protein sequence ID" value="KAL3622288.1"/>
    <property type="molecule type" value="Genomic_DNA"/>
</dbReference>
<dbReference type="AlphaFoldDB" id="A0ABD3BXP3"/>
<organism evidence="1 2">
    <name type="scientific">Castilleja foliolosa</name>
    <dbReference type="NCBI Taxonomy" id="1961234"/>
    <lineage>
        <taxon>Eukaryota</taxon>
        <taxon>Viridiplantae</taxon>
        <taxon>Streptophyta</taxon>
        <taxon>Embryophyta</taxon>
        <taxon>Tracheophyta</taxon>
        <taxon>Spermatophyta</taxon>
        <taxon>Magnoliopsida</taxon>
        <taxon>eudicotyledons</taxon>
        <taxon>Gunneridae</taxon>
        <taxon>Pentapetalae</taxon>
        <taxon>asterids</taxon>
        <taxon>lamiids</taxon>
        <taxon>Lamiales</taxon>
        <taxon>Orobanchaceae</taxon>
        <taxon>Pedicularideae</taxon>
        <taxon>Castillejinae</taxon>
        <taxon>Castilleja</taxon>
    </lineage>
</organism>
<evidence type="ECO:0000313" key="2">
    <source>
        <dbReference type="Proteomes" id="UP001632038"/>
    </source>
</evidence>
<reference evidence="2" key="1">
    <citation type="journal article" date="2024" name="IScience">
        <title>Strigolactones Initiate the Formation of Haustorium-like Structures in Castilleja.</title>
        <authorList>
            <person name="Buerger M."/>
            <person name="Peterson D."/>
            <person name="Chory J."/>
        </authorList>
    </citation>
    <scope>NUCLEOTIDE SEQUENCE [LARGE SCALE GENOMIC DNA]</scope>
</reference>
<protein>
    <submittedName>
        <fullName evidence="1">Uncharacterized protein</fullName>
    </submittedName>
</protein>
<comment type="caution">
    <text evidence="1">The sequence shown here is derived from an EMBL/GenBank/DDBJ whole genome shotgun (WGS) entry which is preliminary data.</text>
</comment>
<proteinExistence type="predicted"/>
<gene>
    <name evidence="1" type="ORF">CASFOL_033699</name>
</gene>
<sequence>MGRSITKLMEYQCRSRMVKEQEILNSPLDYKFNETKTLLYEFRTNFFVRTKPPVQPGVSAPDVYIDSDKFRGVTYDHMDIRSDVAMLLKTTSPRLGEYGMTRDQIVRFTVSVVGFARMMASQPEHVNLDLIPIVVDFEVFTVQQEEETFEQAMDRAISADKLASQKQANSSSSSALFA</sequence>
<evidence type="ECO:0000313" key="1">
    <source>
        <dbReference type="EMBL" id="KAL3622288.1"/>
    </source>
</evidence>
<dbReference type="Proteomes" id="UP001632038">
    <property type="component" value="Unassembled WGS sequence"/>
</dbReference>
<name>A0ABD3BXP3_9LAMI</name>
<keyword evidence="2" id="KW-1185">Reference proteome</keyword>
<accession>A0ABD3BXP3</accession>